<evidence type="ECO:0000313" key="1">
    <source>
        <dbReference type="EMBL" id="MBO0947633.1"/>
    </source>
</evidence>
<accession>A0ABS3JC97</accession>
<keyword evidence="2" id="KW-1185">Reference proteome</keyword>
<dbReference type="RefSeq" id="WP_207327541.1">
    <property type="nucleotide sequence ID" value="NZ_JAFMYW010000001.1"/>
</dbReference>
<organism evidence="1 2">
    <name type="scientific">Fibrella forsythiae</name>
    <dbReference type="NCBI Taxonomy" id="2817061"/>
    <lineage>
        <taxon>Bacteria</taxon>
        <taxon>Pseudomonadati</taxon>
        <taxon>Bacteroidota</taxon>
        <taxon>Cytophagia</taxon>
        <taxon>Cytophagales</taxon>
        <taxon>Spirosomataceae</taxon>
        <taxon>Fibrella</taxon>
    </lineage>
</organism>
<sequence length="150" mass="16260">MQTGEIRFFNPSENTDVVPQKRSKKPATLTGYISTTGKLVLPNKTVEQLGLNLDGMTFKVGAQAGKRTAKLLYLVPADSGDSSAFEVVKAAKSYSISLPFILQKNGIDYVTQKYTFVISSFDFDGGVTGYSLKLNKPAEKTGKVGRPKAE</sequence>
<dbReference type="Proteomes" id="UP000664628">
    <property type="component" value="Unassembled WGS sequence"/>
</dbReference>
<evidence type="ECO:0000313" key="2">
    <source>
        <dbReference type="Proteomes" id="UP000664628"/>
    </source>
</evidence>
<name>A0ABS3JC97_9BACT</name>
<comment type="caution">
    <text evidence="1">The sequence shown here is derived from an EMBL/GenBank/DDBJ whole genome shotgun (WGS) entry which is preliminary data.</text>
</comment>
<protein>
    <submittedName>
        <fullName evidence="1">Uncharacterized protein</fullName>
    </submittedName>
</protein>
<reference evidence="1 2" key="1">
    <citation type="submission" date="2021-03" db="EMBL/GenBank/DDBJ databases">
        <title>Fibrella sp. HMF5405 genome sequencing and assembly.</title>
        <authorList>
            <person name="Kang H."/>
            <person name="Kim H."/>
            <person name="Bae S."/>
            <person name="Joh K."/>
        </authorList>
    </citation>
    <scope>NUCLEOTIDE SEQUENCE [LARGE SCALE GENOMIC DNA]</scope>
    <source>
        <strain evidence="1 2">HMF5405</strain>
    </source>
</reference>
<dbReference type="EMBL" id="JAFMYW010000001">
    <property type="protein sequence ID" value="MBO0947633.1"/>
    <property type="molecule type" value="Genomic_DNA"/>
</dbReference>
<gene>
    <name evidence="1" type="ORF">J2I46_03515</name>
</gene>
<proteinExistence type="predicted"/>